<feature type="transmembrane region" description="Helical" evidence="1">
    <location>
        <begin position="145"/>
        <end position="167"/>
    </location>
</feature>
<dbReference type="RefSeq" id="WP_101895791.1">
    <property type="nucleotide sequence ID" value="NZ_CP022684.1"/>
</dbReference>
<gene>
    <name evidence="2" type="ORF">Kalk_19165</name>
</gene>
<keyword evidence="1" id="KW-0472">Membrane</keyword>
<proteinExistence type="predicted"/>
<dbReference type="OrthoDB" id="5698243at2"/>
<feature type="transmembrane region" description="Helical" evidence="1">
    <location>
        <begin position="215"/>
        <end position="236"/>
    </location>
</feature>
<keyword evidence="3" id="KW-1185">Reference proteome</keyword>
<sequence>MARQFCKYHPLEPALWYSPKRHIAFCERCVDSGETLGGMGQARCFVSGEELDYLGSANTAQPFWDRLGAFFRYPFKPDSLIVIGVFVLVAWALVGLMDLTSLPIMLIAGLCLLACITRYGFMIIEYSAEGRFDPPTLQETFSESGFNVLVQQVVVQLIFAGFTIAVALLNSDFLNVLANALVLFVAPASMMLLATEKTIGAAIVPGSIAHLIRSVGWSYLLLYAFLFLLLGAEAALFEVFVEEVPPQYFVPLFVGVTLYFMMVGYHLMGYVIFQYQSEIGFVAEDQMAREKRRLNIDPVDAKTELLVKDGQYQKAADTLTRHLMANPKSVRHHEKLSKLLLALQDKDQALAHGQRFMSVLHELGDESRLYFLFCGYEQLEPSFKPEDPDVLLSLADQLYNRGKFQQVCHLLANLHKVAPHFKRVPDAYLIMAKALLEGFKDSYKSSQYLKYIKAKHPDFKQLAEVDRLLAQCST</sequence>
<dbReference type="EMBL" id="CP022684">
    <property type="protein sequence ID" value="AUM14417.1"/>
    <property type="molecule type" value="Genomic_DNA"/>
</dbReference>
<feature type="transmembrane region" description="Helical" evidence="1">
    <location>
        <begin position="173"/>
        <end position="194"/>
    </location>
</feature>
<reference evidence="3" key="1">
    <citation type="submission" date="2017-08" db="EMBL/GenBank/DDBJ databases">
        <title>Direct submision.</title>
        <authorList>
            <person name="Kim S.-J."/>
            <person name="Rhee S.-K."/>
        </authorList>
    </citation>
    <scope>NUCLEOTIDE SEQUENCE [LARGE SCALE GENOMIC DNA]</scope>
    <source>
        <strain evidence="3">GI5</strain>
    </source>
</reference>
<accession>A0A2K9LQ85</accession>
<protein>
    <recommendedName>
        <fullName evidence="4">Tetratricopeptide repeat protein</fullName>
    </recommendedName>
</protein>
<organism evidence="2 3">
    <name type="scientific">Ketobacter alkanivorans</name>
    <dbReference type="NCBI Taxonomy" id="1917421"/>
    <lineage>
        <taxon>Bacteria</taxon>
        <taxon>Pseudomonadati</taxon>
        <taxon>Pseudomonadota</taxon>
        <taxon>Gammaproteobacteria</taxon>
        <taxon>Pseudomonadales</taxon>
        <taxon>Ketobacteraceae</taxon>
        <taxon>Ketobacter</taxon>
    </lineage>
</organism>
<feature type="transmembrane region" description="Helical" evidence="1">
    <location>
        <begin position="248"/>
        <end position="273"/>
    </location>
</feature>
<evidence type="ECO:0008006" key="4">
    <source>
        <dbReference type="Google" id="ProtNLM"/>
    </source>
</evidence>
<name>A0A2K9LQ85_9GAMM</name>
<evidence type="ECO:0000313" key="2">
    <source>
        <dbReference type="EMBL" id="AUM14417.1"/>
    </source>
</evidence>
<dbReference type="InterPro" id="IPR011990">
    <property type="entry name" value="TPR-like_helical_dom_sf"/>
</dbReference>
<dbReference type="Gene3D" id="1.25.40.10">
    <property type="entry name" value="Tetratricopeptide repeat domain"/>
    <property type="match status" value="1"/>
</dbReference>
<dbReference type="KEGG" id="kak:Kalk_19165"/>
<evidence type="ECO:0000313" key="3">
    <source>
        <dbReference type="Proteomes" id="UP000235116"/>
    </source>
</evidence>
<keyword evidence="1" id="KW-1133">Transmembrane helix</keyword>
<dbReference type="SUPFAM" id="SSF48452">
    <property type="entry name" value="TPR-like"/>
    <property type="match status" value="1"/>
</dbReference>
<feature type="transmembrane region" description="Helical" evidence="1">
    <location>
        <begin position="103"/>
        <end position="124"/>
    </location>
</feature>
<dbReference type="Proteomes" id="UP000235116">
    <property type="component" value="Chromosome"/>
</dbReference>
<evidence type="ECO:0000256" key="1">
    <source>
        <dbReference type="SAM" id="Phobius"/>
    </source>
</evidence>
<feature type="transmembrane region" description="Helical" evidence="1">
    <location>
        <begin position="80"/>
        <end position="97"/>
    </location>
</feature>
<keyword evidence="1" id="KW-0812">Transmembrane</keyword>
<dbReference type="AlphaFoldDB" id="A0A2K9LQ85"/>